<accession>A0AAV4Y7M3</accession>
<gene>
    <name evidence="3" type="ORF">CEXT_690761</name>
</gene>
<feature type="region of interest" description="Disordered" evidence="1">
    <location>
        <begin position="35"/>
        <end position="71"/>
    </location>
</feature>
<evidence type="ECO:0000313" key="3">
    <source>
        <dbReference type="EMBL" id="GIZ03108.1"/>
    </source>
</evidence>
<protein>
    <submittedName>
        <fullName evidence="3">Uncharacterized protein</fullName>
    </submittedName>
</protein>
<organism evidence="3 4">
    <name type="scientific">Caerostris extrusa</name>
    <name type="common">Bark spider</name>
    <name type="synonym">Caerostris bankana</name>
    <dbReference type="NCBI Taxonomy" id="172846"/>
    <lineage>
        <taxon>Eukaryota</taxon>
        <taxon>Metazoa</taxon>
        <taxon>Ecdysozoa</taxon>
        <taxon>Arthropoda</taxon>
        <taxon>Chelicerata</taxon>
        <taxon>Arachnida</taxon>
        <taxon>Araneae</taxon>
        <taxon>Araneomorphae</taxon>
        <taxon>Entelegynae</taxon>
        <taxon>Araneoidea</taxon>
        <taxon>Araneidae</taxon>
        <taxon>Caerostris</taxon>
    </lineage>
</organism>
<proteinExistence type="predicted"/>
<dbReference type="AlphaFoldDB" id="A0AAV4Y7M3"/>
<keyword evidence="4" id="KW-1185">Reference proteome</keyword>
<dbReference type="Proteomes" id="UP001054945">
    <property type="component" value="Unassembled WGS sequence"/>
</dbReference>
<evidence type="ECO:0000256" key="1">
    <source>
        <dbReference type="SAM" id="MobiDB-lite"/>
    </source>
</evidence>
<dbReference type="EMBL" id="BPLR01018904">
    <property type="protein sequence ID" value="GIZ03108.1"/>
    <property type="molecule type" value="Genomic_DNA"/>
</dbReference>
<keyword evidence="2" id="KW-1133">Transmembrane helix</keyword>
<keyword evidence="2" id="KW-0472">Membrane</keyword>
<evidence type="ECO:0000256" key="2">
    <source>
        <dbReference type="SAM" id="Phobius"/>
    </source>
</evidence>
<reference evidence="3 4" key="1">
    <citation type="submission" date="2021-06" db="EMBL/GenBank/DDBJ databases">
        <title>Caerostris extrusa draft genome.</title>
        <authorList>
            <person name="Kono N."/>
            <person name="Arakawa K."/>
        </authorList>
    </citation>
    <scope>NUCLEOTIDE SEQUENCE [LARGE SCALE GENOMIC DNA]</scope>
</reference>
<sequence length="100" mass="11457">MRDIMTRKRTAHRLRTGMDRLSSRSLLVEITSIASRPQGWPPPSAADGEVERHLDAEDADEAGEEVGGHHRQRERDLLFLLFSFRFFFLSFQVANGCRVT</sequence>
<feature type="transmembrane region" description="Helical" evidence="2">
    <location>
        <begin position="77"/>
        <end position="94"/>
    </location>
</feature>
<keyword evidence="2" id="KW-0812">Transmembrane</keyword>
<name>A0AAV4Y7M3_CAEEX</name>
<evidence type="ECO:0000313" key="4">
    <source>
        <dbReference type="Proteomes" id="UP001054945"/>
    </source>
</evidence>
<comment type="caution">
    <text evidence="3">The sequence shown here is derived from an EMBL/GenBank/DDBJ whole genome shotgun (WGS) entry which is preliminary data.</text>
</comment>